<keyword evidence="2" id="KW-1185">Reference proteome</keyword>
<protein>
    <submittedName>
        <fullName evidence="1">Uncharacterized protein</fullName>
    </submittedName>
</protein>
<dbReference type="RefSeq" id="XP_024585441.1">
    <property type="nucleotide sequence ID" value="XM_024720220.1"/>
</dbReference>
<proteinExistence type="predicted"/>
<name>A0A0P1B4M4_PLAHL</name>
<reference evidence="2" key="1">
    <citation type="submission" date="2014-09" db="EMBL/GenBank/DDBJ databases">
        <authorList>
            <person name="Sharma Rahul"/>
            <person name="Thines Marco"/>
        </authorList>
    </citation>
    <scope>NUCLEOTIDE SEQUENCE [LARGE SCALE GENOMIC DNA]</scope>
</reference>
<dbReference type="GeneID" id="36401913"/>
<dbReference type="AlphaFoldDB" id="A0A0P1B4M4"/>
<sequence length="65" mass="7925">MWFRDVLHLVRYYPMIDFTHLNLLITSTTRKDRMLNMSRKERNAAMAYKIRAKTLLTQKVPQERL</sequence>
<organism evidence="1 2">
    <name type="scientific">Plasmopara halstedii</name>
    <name type="common">Downy mildew of sunflower</name>
    <dbReference type="NCBI Taxonomy" id="4781"/>
    <lineage>
        <taxon>Eukaryota</taxon>
        <taxon>Sar</taxon>
        <taxon>Stramenopiles</taxon>
        <taxon>Oomycota</taxon>
        <taxon>Peronosporomycetes</taxon>
        <taxon>Peronosporales</taxon>
        <taxon>Peronosporaceae</taxon>
        <taxon>Plasmopara</taxon>
    </lineage>
</organism>
<evidence type="ECO:0000313" key="2">
    <source>
        <dbReference type="Proteomes" id="UP000054928"/>
    </source>
</evidence>
<dbReference type="EMBL" id="CCYD01003042">
    <property type="protein sequence ID" value="CEG49072.1"/>
    <property type="molecule type" value="Genomic_DNA"/>
</dbReference>
<dbReference type="Proteomes" id="UP000054928">
    <property type="component" value="Unassembled WGS sequence"/>
</dbReference>
<accession>A0A0P1B4M4</accession>
<evidence type="ECO:0000313" key="1">
    <source>
        <dbReference type="EMBL" id="CEG49072.1"/>
    </source>
</evidence>